<dbReference type="GeneID" id="20676765"/>
<dbReference type="STRING" id="747525.W4KNS3"/>
<dbReference type="Pfam" id="PF01979">
    <property type="entry name" value="Amidohydro_1"/>
    <property type="match status" value="1"/>
</dbReference>
<dbReference type="Gene3D" id="3.20.20.140">
    <property type="entry name" value="Metal-dependent hydrolases"/>
    <property type="match status" value="2"/>
</dbReference>
<feature type="domain" description="Amidohydrolase-related" evidence="2">
    <location>
        <begin position="121"/>
        <end position="468"/>
    </location>
</feature>
<dbReference type="KEGG" id="hir:HETIRDRAFT_456627"/>
<evidence type="ECO:0000259" key="2">
    <source>
        <dbReference type="Pfam" id="PF01979"/>
    </source>
</evidence>
<evidence type="ECO:0000313" key="3">
    <source>
        <dbReference type="EMBL" id="ETW86701.1"/>
    </source>
</evidence>
<reference evidence="3 4" key="1">
    <citation type="journal article" date="2012" name="New Phytol.">
        <title>Insight into trade-off between wood decay and parasitism from the genome of a fungal forest pathogen.</title>
        <authorList>
            <person name="Olson A."/>
            <person name="Aerts A."/>
            <person name="Asiegbu F."/>
            <person name="Belbahri L."/>
            <person name="Bouzid O."/>
            <person name="Broberg A."/>
            <person name="Canback B."/>
            <person name="Coutinho P.M."/>
            <person name="Cullen D."/>
            <person name="Dalman K."/>
            <person name="Deflorio G."/>
            <person name="van Diepen L.T."/>
            <person name="Dunand C."/>
            <person name="Duplessis S."/>
            <person name="Durling M."/>
            <person name="Gonthier P."/>
            <person name="Grimwood J."/>
            <person name="Fossdal C.G."/>
            <person name="Hansson D."/>
            <person name="Henrissat B."/>
            <person name="Hietala A."/>
            <person name="Himmelstrand K."/>
            <person name="Hoffmeister D."/>
            <person name="Hogberg N."/>
            <person name="James T.Y."/>
            <person name="Karlsson M."/>
            <person name="Kohler A."/>
            <person name="Kues U."/>
            <person name="Lee Y.H."/>
            <person name="Lin Y.C."/>
            <person name="Lind M."/>
            <person name="Lindquist E."/>
            <person name="Lombard V."/>
            <person name="Lucas S."/>
            <person name="Lunden K."/>
            <person name="Morin E."/>
            <person name="Murat C."/>
            <person name="Park J."/>
            <person name="Raffaello T."/>
            <person name="Rouze P."/>
            <person name="Salamov A."/>
            <person name="Schmutz J."/>
            <person name="Solheim H."/>
            <person name="Stahlberg J."/>
            <person name="Velez H."/>
            <person name="de Vries R.P."/>
            <person name="Wiebenga A."/>
            <person name="Woodward S."/>
            <person name="Yakovlev I."/>
            <person name="Garbelotto M."/>
            <person name="Martin F."/>
            <person name="Grigoriev I.V."/>
            <person name="Stenlid J."/>
        </authorList>
    </citation>
    <scope>NUCLEOTIDE SEQUENCE [LARGE SCALE GENOMIC DNA]</scope>
    <source>
        <strain evidence="3 4">TC 32-1</strain>
    </source>
</reference>
<gene>
    <name evidence="3" type="ORF">HETIRDRAFT_456627</name>
</gene>
<feature type="region of interest" description="Disordered" evidence="1">
    <location>
        <begin position="19"/>
        <end position="48"/>
    </location>
</feature>
<dbReference type="InParanoid" id="W4KNS3"/>
<dbReference type="Gene3D" id="2.30.40.10">
    <property type="entry name" value="Urease, subunit C, domain 1"/>
    <property type="match status" value="1"/>
</dbReference>
<dbReference type="InterPro" id="IPR051781">
    <property type="entry name" value="Metallo-dep_Hydrolase"/>
</dbReference>
<dbReference type="PANTHER" id="PTHR43135">
    <property type="entry name" value="ALPHA-D-RIBOSE 1-METHYLPHOSPHONATE 5-TRIPHOSPHATE DIPHOSPHATASE"/>
    <property type="match status" value="1"/>
</dbReference>
<keyword evidence="4" id="KW-1185">Reference proteome</keyword>
<dbReference type="EMBL" id="KI925454">
    <property type="protein sequence ID" value="ETW86701.1"/>
    <property type="molecule type" value="Genomic_DNA"/>
</dbReference>
<name>W4KNS3_HETIT</name>
<proteinExistence type="predicted"/>
<dbReference type="PANTHER" id="PTHR43135:SF3">
    <property type="entry name" value="ALPHA-D-RIBOSE 1-METHYLPHOSPHONATE 5-TRIPHOSPHATE DIPHOSPHATASE"/>
    <property type="match status" value="1"/>
</dbReference>
<sequence>MRAIHAAAHGAVVAEVEGVEGSEVESHVGTTDGDADVDAADFDARSSSNGGDDRGLFRIYAGRLFDPDSLALLANQLIAVSPSSGLVISVRPFDPARVPFGPDAKPGPSEDPRAIDLRRCTVLPGFVDAHVHLFLRPYSEVSWDDQLTRESLVERALRAGVHAKRTLLAGFTTVRYAEPRPPTPGTGCEHPADINERRAGFHFWNRDLGTEGAADADIALRKCLSGPDPLIPGPRYFCANRAIVSTGSYGPKSSLYVNREGIDGVTGAEAADGVAECVKAVRRQVGAGADWIKIYADYRFRSRIVDSAPLLAKASVPLFTAVETRAMIETAHSLGVKVAAHATNKATVETLLTQGIDSIEHGYDLSSGIAPELLRRTSQKSDNGTAVWVPTLAAYYTLAQNQGDHAVWTRAANSFRAALKAGIDIIACGGDTGVFAHGDNALEMQLMVRLGADWRRVLRWATLGGWHCVRSMAWEGDAGKERMNKVAGLGEDPRVVGDNEVPFGLIKRGWAADLIATSGDLENAFEYAVAKNSIVFVMKGGGCTSKAGKKCLCLEFSGRPCISTLWSSLPVLDILSLE</sequence>
<organism evidence="3 4">
    <name type="scientific">Heterobasidion irregulare (strain TC 32-1)</name>
    <dbReference type="NCBI Taxonomy" id="747525"/>
    <lineage>
        <taxon>Eukaryota</taxon>
        <taxon>Fungi</taxon>
        <taxon>Dikarya</taxon>
        <taxon>Basidiomycota</taxon>
        <taxon>Agaricomycotina</taxon>
        <taxon>Agaricomycetes</taxon>
        <taxon>Russulales</taxon>
        <taxon>Bondarzewiaceae</taxon>
        <taxon>Heterobasidion</taxon>
        <taxon>Heterobasidion annosum species complex</taxon>
    </lineage>
</organism>
<dbReference type="AlphaFoldDB" id="W4KNS3"/>
<dbReference type="InterPro" id="IPR011059">
    <property type="entry name" value="Metal-dep_hydrolase_composite"/>
</dbReference>
<dbReference type="InterPro" id="IPR006680">
    <property type="entry name" value="Amidohydro-rel"/>
</dbReference>
<dbReference type="SUPFAM" id="SSF51338">
    <property type="entry name" value="Composite domain of metallo-dependent hydrolases"/>
    <property type="match status" value="1"/>
</dbReference>
<evidence type="ECO:0000256" key="1">
    <source>
        <dbReference type="SAM" id="MobiDB-lite"/>
    </source>
</evidence>
<evidence type="ECO:0000313" key="4">
    <source>
        <dbReference type="Proteomes" id="UP000030671"/>
    </source>
</evidence>
<protein>
    <recommendedName>
        <fullName evidence="2">Amidohydrolase-related domain-containing protein</fullName>
    </recommendedName>
</protein>
<dbReference type="GO" id="GO:0016810">
    <property type="term" value="F:hydrolase activity, acting on carbon-nitrogen (but not peptide) bonds"/>
    <property type="evidence" value="ECO:0007669"/>
    <property type="project" value="InterPro"/>
</dbReference>
<dbReference type="SUPFAM" id="SSF51556">
    <property type="entry name" value="Metallo-dependent hydrolases"/>
    <property type="match status" value="1"/>
</dbReference>
<dbReference type="Proteomes" id="UP000030671">
    <property type="component" value="Unassembled WGS sequence"/>
</dbReference>
<dbReference type="HOGENOM" id="CLU_023620_1_1_1"/>
<dbReference type="InterPro" id="IPR032466">
    <property type="entry name" value="Metal_Hydrolase"/>
</dbReference>
<dbReference type="RefSeq" id="XP_009540699.1">
    <property type="nucleotide sequence ID" value="XM_009542404.1"/>
</dbReference>
<dbReference type="eggNOG" id="ENOG502QT17">
    <property type="taxonomic scope" value="Eukaryota"/>
</dbReference>
<accession>W4KNS3</accession>
<dbReference type="OrthoDB" id="5595695at2759"/>